<name>A0A6G0MFQ7_9STRA</name>
<feature type="compositionally biased region" description="Basic residues" evidence="1">
    <location>
        <begin position="332"/>
        <end position="347"/>
    </location>
</feature>
<reference evidence="3 4" key="1">
    <citation type="submission" date="2018-09" db="EMBL/GenBank/DDBJ databases">
        <title>Genomic investigation of the strawberry pathogen Phytophthora fragariae indicates pathogenicity is determined by transcriptional variation in three key races.</title>
        <authorList>
            <person name="Adams T.M."/>
            <person name="Armitage A.D."/>
            <person name="Sobczyk M.K."/>
            <person name="Bates H.J."/>
            <person name="Dunwell J.M."/>
            <person name="Nellist C.F."/>
            <person name="Harrison R.J."/>
        </authorList>
    </citation>
    <scope>NUCLEOTIDE SEQUENCE [LARGE SCALE GENOMIC DNA]</scope>
    <source>
        <strain evidence="3 4">BC-23</strain>
    </source>
</reference>
<accession>A0A6G0MFQ7</accession>
<evidence type="ECO:0000259" key="2">
    <source>
        <dbReference type="Pfam" id="PF10551"/>
    </source>
</evidence>
<gene>
    <name evidence="3" type="ORF">PF004_g29550</name>
</gene>
<comment type="caution">
    <text evidence="3">The sequence shown here is derived from an EMBL/GenBank/DDBJ whole genome shotgun (WGS) entry which is preliminary data.</text>
</comment>
<feature type="domain" description="MULE transposase" evidence="2">
    <location>
        <begin position="117"/>
        <end position="212"/>
    </location>
</feature>
<organism evidence="3 4">
    <name type="scientific">Phytophthora fragariae</name>
    <dbReference type="NCBI Taxonomy" id="53985"/>
    <lineage>
        <taxon>Eukaryota</taxon>
        <taxon>Sar</taxon>
        <taxon>Stramenopiles</taxon>
        <taxon>Oomycota</taxon>
        <taxon>Peronosporomycetes</taxon>
        <taxon>Peronosporales</taxon>
        <taxon>Peronosporaceae</taxon>
        <taxon>Phytophthora</taxon>
    </lineage>
</organism>
<proteinExistence type="predicted"/>
<evidence type="ECO:0000313" key="4">
    <source>
        <dbReference type="Proteomes" id="UP000476176"/>
    </source>
</evidence>
<dbReference type="InterPro" id="IPR018289">
    <property type="entry name" value="MULE_transposase_dom"/>
</dbReference>
<dbReference type="PANTHER" id="PTHR47160">
    <property type="entry name" value="PUTATIVE-RELATED"/>
    <property type="match status" value="1"/>
</dbReference>
<dbReference type="EMBL" id="QXGC01005442">
    <property type="protein sequence ID" value="KAE9165285.1"/>
    <property type="molecule type" value="Genomic_DNA"/>
</dbReference>
<feature type="region of interest" description="Disordered" evidence="1">
    <location>
        <begin position="328"/>
        <end position="421"/>
    </location>
</feature>
<sequence length="437" mass="50048">MKQRVDGLSIADLAKPVHEVWQQVSAEFYQDDDVIRRGLSEEQVTSRVYSIRQKHYGAYLLGRIEVPPLSMIERKHLSFFQFHMSRPKSDPTAKPDRVIDWAHPELRQLLMYNGVSLFVDGTFRCVPTEFKQCMVVMVHDQASELFIPVYFVLCSSKAKDMYFDILELIYRDTSEKLQPCDIVCDFEQPLIQAIQKHFPNAEVIGCLFHFKQAVRRRMKTTYGIPDAEIRIAMAKGVLDCMAAGIAYSRTKLKQFWGYFRATWLERYNIEDWNVHGLGNDLITRTNNPLERFHRELNRAFPTTHPNIVTLVKIIRTISQNFVAKLANVAQGRPKRGNRSNANKRKGARRDTAREAGTDEAGCGTIDLPTPVVFSEADDVSDSESEDDMDERDIVSDDDDDGEAEEEDTSQTEMCDDFSYEPGEYCDEANAIADEVIV</sequence>
<dbReference type="AlphaFoldDB" id="A0A6G0MFQ7"/>
<evidence type="ECO:0000256" key="1">
    <source>
        <dbReference type="SAM" id="MobiDB-lite"/>
    </source>
</evidence>
<dbReference type="Pfam" id="PF10551">
    <property type="entry name" value="MULE"/>
    <property type="match status" value="1"/>
</dbReference>
<dbReference type="PANTHER" id="PTHR47160:SF5">
    <property type="entry name" value="MULE TRANSPOSASE DOMAIN-CONTAINING PROTEIN"/>
    <property type="match status" value="1"/>
</dbReference>
<evidence type="ECO:0000313" key="3">
    <source>
        <dbReference type="EMBL" id="KAE9165285.1"/>
    </source>
</evidence>
<protein>
    <recommendedName>
        <fullName evidence="2">MULE transposase domain-containing protein</fullName>
    </recommendedName>
</protein>
<feature type="compositionally biased region" description="Acidic residues" evidence="1">
    <location>
        <begin position="375"/>
        <end position="421"/>
    </location>
</feature>
<dbReference type="Proteomes" id="UP000476176">
    <property type="component" value="Unassembled WGS sequence"/>
</dbReference>